<accession>A0A6A6B6M5</accession>
<protein>
    <recommendedName>
        <fullName evidence="11">OPT superfamily oligopeptide transporter</fullName>
    </recommendedName>
</protein>
<feature type="compositionally biased region" description="Low complexity" evidence="7">
    <location>
        <begin position="8"/>
        <end position="21"/>
    </location>
</feature>
<evidence type="ECO:0000256" key="1">
    <source>
        <dbReference type="ARBA" id="ARBA00004141"/>
    </source>
</evidence>
<evidence type="ECO:0000256" key="5">
    <source>
        <dbReference type="ARBA" id="ARBA00022989"/>
    </source>
</evidence>
<evidence type="ECO:0000256" key="2">
    <source>
        <dbReference type="ARBA" id="ARBA00008807"/>
    </source>
</evidence>
<evidence type="ECO:0000256" key="4">
    <source>
        <dbReference type="ARBA" id="ARBA00022692"/>
    </source>
</evidence>
<proteinExistence type="inferred from homology"/>
<keyword evidence="6 8" id="KW-0472">Membrane</keyword>
<feature type="transmembrane region" description="Helical" evidence="8">
    <location>
        <begin position="643"/>
        <end position="667"/>
    </location>
</feature>
<dbReference type="EMBL" id="ML995492">
    <property type="protein sequence ID" value="KAF2139769.1"/>
    <property type="molecule type" value="Genomic_DNA"/>
</dbReference>
<feature type="transmembrane region" description="Helical" evidence="8">
    <location>
        <begin position="340"/>
        <end position="359"/>
    </location>
</feature>
<sequence>MANLSTQLPSRPSSLSPPRSRAAQEQNAQFTPFEDLADEPDNVLTVRAVLVGIACGALINASNIYVGLKSGWTASANIFASIVGFTVLKFCSKHLSPIALIGSPFGPRENNIVQTAATAAGGMSNVFISAFPAMYQLGLLESPQQDYWRIASLTAVGGYFGLFLATPLRAFFIKSVGRELGLVFPSSSATAATIRGMHMGSTGQVAAKRKTRVLAVVFSVSAGLRVVSEYAIGILWDWHISTWLFESGLSKEFTLALESWGWFLEWSPAFIGSGMLVGCNVAFSYLLGTVIAWGIIGPLLVARGIGFGVAQSSDPRWSGYVSYGMLSEDFTTADHPSPRYWLLWPGVSCMIAVACTDLLCQWRTFWLTGHAMYRSLASRVSYPKLLPHLKGWTRIPGSVEEKEVAPKKENYLQEEEVLEASMWAPGLLLTVVLTCIVMQKQFGVEIGQTLLALFLSSIFSFIAIQASGATDVTPLTAVTKASQIIIGADTKGQGLTMQQAQHVNLLGGALANIGANQAADLVGDFRVGFLLRTAPKTQWLAQSLGTAVAVLLAPAIYILFATAYPCIHATADNCAFHAPSVAAWRAVAVAVTDPAFAIPASSARFSVALAAFGCTSTLVRQFAWTGSRAWLRAWHPNMMVVALPFVIPTTVVGSAMAVGACAAALWARRSPASHAEFAHSVAAGMMAGEGIGGVLSAVIHVMGLSGDLYGTTWGCPAGMC</sequence>
<dbReference type="PANTHER" id="PTHR31645">
    <property type="entry name" value="OLIGOPEPTIDE TRANSPORTER YGL114W-RELATED"/>
    <property type="match status" value="1"/>
</dbReference>
<feature type="transmembrane region" description="Helical" evidence="8">
    <location>
        <begin position="147"/>
        <end position="168"/>
    </location>
</feature>
<feature type="transmembrane region" description="Helical" evidence="8">
    <location>
        <begin position="269"/>
        <end position="296"/>
    </location>
</feature>
<reference evidence="9" key="1">
    <citation type="journal article" date="2020" name="Stud. Mycol.">
        <title>101 Dothideomycetes genomes: a test case for predicting lifestyles and emergence of pathogens.</title>
        <authorList>
            <person name="Haridas S."/>
            <person name="Albert R."/>
            <person name="Binder M."/>
            <person name="Bloem J."/>
            <person name="Labutti K."/>
            <person name="Salamov A."/>
            <person name="Andreopoulos B."/>
            <person name="Baker S."/>
            <person name="Barry K."/>
            <person name="Bills G."/>
            <person name="Bluhm B."/>
            <person name="Cannon C."/>
            <person name="Castanera R."/>
            <person name="Culley D."/>
            <person name="Daum C."/>
            <person name="Ezra D."/>
            <person name="Gonzalez J."/>
            <person name="Henrissat B."/>
            <person name="Kuo A."/>
            <person name="Liang C."/>
            <person name="Lipzen A."/>
            <person name="Lutzoni F."/>
            <person name="Magnuson J."/>
            <person name="Mondo S."/>
            <person name="Nolan M."/>
            <person name="Ohm R."/>
            <person name="Pangilinan J."/>
            <person name="Park H.-J."/>
            <person name="Ramirez L."/>
            <person name="Alfaro M."/>
            <person name="Sun H."/>
            <person name="Tritt A."/>
            <person name="Yoshinaga Y."/>
            <person name="Zwiers L.-H."/>
            <person name="Turgeon B."/>
            <person name="Goodwin S."/>
            <person name="Spatafora J."/>
            <person name="Crous P."/>
            <person name="Grigoriev I."/>
        </authorList>
    </citation>
    <scope>NUCLEOTIDE SEQUENCE</scope>
    <source>
        <strain evidence="9">CBS 121167</strain>
    </source>
</reference>
<keyword evidence="4 8" id="KW-0812">Transmembrane</keyword>
<keyword evidence="5 8" id="KW-1133">Transmembrane helix</keyword>
<comment type="similarity">
    <text evidence="2">Belongs to the oligopeptide OPT transporter family.</text>
</comment>
<dbReference type="InterPro" id="IPR004813">
    <property type="entry name" value="OPT"/>
</dbReference>
<dbReference type="AlphaFoldDB" id="A0A6A6B6M5"/>
<keyword evidence="3" id="KW-0813">Transport</keyword>
<evidence type="ECO:0000313" key="10">
    <source>
        <dbReference type="Proteomes" id="UP000799438"/>
    </source>
</evidence>
<feature type="region of interest" description="Disordered" evidence="7">
    <location>
        <begin position="1"/>
        <end position="26"/>
    </location>
</feature>
<feature type="transmembrane region" description="Helical" evidence="8">
    <location>
        <begin position="44"/>
        <end position="66"/>
    </location>
</feature>
<dbReference type="GO" id="GO:0000329">
    <property type="term" value="C:fungal-type vacuole membrane"/>
    <property type="evidence" value="ECO:0007669"/>
    <property type="project" value="TreeGrafter"/>
</dbReference>
<evidence type="ECO:0000256" key="7">
    <source>
        <dbReference type="SAM" id="MobiDB-lite"/>
    </source>
</evidence>
<dbReference type="Proteomes" id="UP000799438">
    <property type="component" value="Unassembled WGS sequence"/>
</dbReference>
<keyword evidence="10" id="KW-1185">Reference proteome</keyword>
<dbReference type="Pfam" id="PF03169">
    <property type="entry name" value="OPT"/>
    <property type="match status" value="1"/>
</dbReference>
<dbReference type="PANTHER" id="PTHR31645:SF3">
    <property type="entry name" value="OLIGOPEPTIDE TRANSPORTER"/>
    <property type="match status" value="1"/>
</dbReference>
<feature type="transmembrane region" description="Helical" evidence="8">
    <location>
        <begin position="112"/>
        <end position="135"/>
    </location>
</feature>
<name>A0A6A6B6M5_9PEZI</name>
<feature type="transmembrane region" description="Helical" evidence="8">
    <location>
        <begin position="605"/>
        <end position="623"/>
    </location>
</feature>
<dbReference type="InterPro" id="IPR045035">
    <property type="entry name" value="YSL-like"/>
</dbReference>
<gene>
    <name evidence="9" type="ORF">K452DRAFT_275283</name>
</gene>
<feature type="transmembrane region" description="Helical" evidence="8">
    <location>
        <begin position="450"/>
        <end position="468"/>
    </location>
</feature>
<organism evidence="9 10">
    <name type="scientific">Aplosporella prunicola CBS 121167</name>
    <dbReference type="NCBI Taxonomy" id="1176127"/>
    <lineage>
        <taxon>Eukaryota</taxon>
        <taxon>Fungi</taxon>
        <taxon>Dikarya</taxon>
        <taxon>Ascomycota</taxon>
        <taxon>Pezizomycotina</taxon>
        <taxon>Dothideomycetes</taxon>
        <taxon>Dothideomycetes incertae sedis</taxon>
        <taxon>Botryosphaeriales</taxon>
        <taxon>Aplosporellaceae</taxon>
        <taxon>Aplosporella</taxon>
    </lineage>
</organism>
<evidence type="ECO:0000313" key="9">
    <source>
        <dbReference type="EMBL" id="KAF2139769.1"/>
    </source>
</evidence>
<evidence type="ECO:0000256" key="3">
    <source>
        <dbReference type="ARBA" id="ARBA00022448"/>
    </source>
</evidence>
<feature type="transmembrane region" description="Helical" evidence="8">
    <location>
        <begin position="539"/>
        <end position="560"/>
    </location>
</feature>
<dbReference type="OrthoDB" id="77405at2759"/>
<dbReference type="RefSeq" id="XP_033395482.1">
    <property type="nucleotide sequence ID" value="XM_033539228.1"/>
</dbReference>
<evidence type="ECO:0000256" key="6">
    <source>
        <dbReference type="ARBA" id="ARBA00023136"/>
    </source>
</evidence>
<evidence type="ECO:0000256" key="8">
    <source>
        <dbReference type="SAM" id="Phobius"/>
    </source>
</evidence>
<dbReference type="GeneID" id="54296724"/>
<evidence type="ECO:0008006" key="11">
    <source>
        <dbReference type="Google" id="ProtNLM"/>
    </source>
</evidence>
<dbReference type="GO" id="GO:0035673">
    <property type="term" value="F:oligopeptide transmembrane transporter activity"/>
    <property type="evidence" value="ECO:0007669"/>
    <property type="project" value="InterPro"/>
</dbReference>
<comment type="subcellular location">
    <subcellularLocation>
        <location evidence="1">Membrane</location>
        <topology evidence="1">Multi-pass membrane protein</topology>
    </subcellularLocation>
</comment>
<feature type="transmembrane region" description="Helical" evidence="8">
    <location>
        <begin position="213"/>
        <end position="236"/>
    </location>
</feature>